<dbReference type="SUPFAM" id="SSF54862">
    <property type="entry name" value="4Fe-4S ferredoxins"/>
    <property type="match status" value="1"/>
</dbReference>
<keyword evidence="1" id="KW-0813">Transport</keyword>
<dbReference type="PANTHER" id="PTHR30176">
    <property type="entry name" value="FERREDOXIN-TYPE PROTEIN NAPH"/>
    <property type="match status" value="1"/>
</dbReference>
<dbReference type="KEGG" id="pxi:J5O05_02185"/>
<dbReference type="PROSITE" id="PS00198">
    <property type="entry name" value="4FE4S_FER_1"/>
    <property type="match status" value="1"/>
</dbReference>
<proteinExistence type="predicted"/>
<feature type="transmembrane region" description="Helical" evidence="7">
    <location>
        <begin position="82"/>
        <end position="102"/>
    </location>
</feature>
<keyword evidence="4" id="KW-0249">Electron transport</keyword>
<dbReference type="InterPro" id="IPR032879">
    <property type="entry name" value="FixG_C"/>
</dbReference>
<dbReference type="GO" id="GO:0051539">
    <property type="term" value="F:4 iron, 4 sulfur cluster binding"/>
    <property type="evidence" value="ECO:0007669"/>
    <property type="project" value="UniProtKB-KW"/>
</dbReference>
<evidence type="ECO:0000256" key="6">
    <source>
        <dbReference type="ARBA" id="ARBA00023014"/>
    </source>
</evidence>
<keyword evidence="2" id="KW-0004">4Fe-4S</keyword>
<dbReference type="EMBL" id="CP072133">
    <property type="protein sequence ID" value="QTH71785.1"/>
    <property type="molecule type" value="Genomic_DNA"/>
</dbReference>
<dbReference type="Proteomes" id="UP000664904">
    <property type="component" value="Chromosome"/>
</dbReference>
<dbReference type="Gene3D" id="2.60.40.10">
    <property type="entry name" value="Immunoglobulins"/>
    <property type="match status" value="1"/>
</dbReference>
<evidence type="ECO:0000313" key="9">
    <source>
        <dbReference type="EMBL" id="QTH71785.1"/>
    </source>
</evidence>
<evidence type="ECO:0000256" key="1">
    <source>
        <dbReference type="ARBA" id="ARBA00022448"/>
    </source>
</evidence>
<accession>A0A975HN30</accession>
<gene>
    <name evidence="9" type="primary">ccoG</name>
    <name evidence="9" type="ORF">J5O05_02185</name>
</gene>
<dbReference type="GO" id="GO:0005886">
    <property type="term" value="C:plasma membrane"/>
    <property type="evidence" value="ECO:0007669"/>
    <property type="project" value="TreeGrafter"/>
</dbReference>
<feature type="domain" description="4Fe-4S ferredoxin-type" evidence="8">
    <location>
        <begin position="252"/>
        <end position="280"/>
    </location>
</feature>
<reference evidence="9" key="1">
    <citation type="submission" date="2021-03" db="EMBL/GenBank/DDBJ databases">
        <title>Complete Genome of Pseudoalteromonas xiamenensis STKMTI.2, a new potential marine bacterium producing anti-Vibrio compounds.</title>
        <authorList>
            <person name="Handayani D.P."/>
            <person name="Isnansetyo A."/>
            <person name="Istiqomah I."/>
            <person name="Jumina J."/>
        </authorList>
    </citation>
    <scope>NUCLEOTIDE SEQUENCE</scope>
    <source>
        <strain evidence="9">STKMTI.2</strain>
    </source>
</reference>
<evidence type="ECO:0000259" key="8">
    <source>
        <dbReference type="PROSITE" id="PS51379"/>
    </source>
</evidence>
<feature type="transmembrane region" description="Helical" evidence="7">
    <location>
        <begin position="184"/>
        <end position="202"/>
    </location>
</feature>
<protein>
    <submittedName>
        <fullName evidence="9">Cytochrome c oxidase accessory protein CcoG</fullName>
    </submittedName>
</protein>
<feature type="transmembrane region" description="Helical" evidence="7">
    <location>
        <begin position="154"/>
        <end position="172"/>
    </location>
</feature>
<dbReference type="InterPro" id="IPR009051">
    <property type="entry name" value="Helical_ferredxn"/>
</dbReference>
<dbReference type="GO" id="GO:0046872">
    <property type="term" value="F:metal ion binding"/>
    <property type="evidence" value="ECO:0007669"/>
    <property type="project" value="UniProtKB-KW"/>
</dbReference>
<keyword evidence="7" id="KW-0812">Transmembrane</keyword>
<dbReference type="PROSITE" id="PS51379">
    <property type="entry name" value="4FE4S_FER_2"/>
    <property type="match status" value="1"/>
</dbReference>
<keyword evidence="7" id="KW-0472">Membrane</keyword>
<keyword evidence="10" id="KW-1185">Reference proteome</keyword>
<dbReference type="InterPro" id="IPR017900">
    <property type="entry name" value="4Fe4S_Fe_S_CS"/>
</dbReference>
<name>A0A975HN30_9GAMM</name>
<dbReference type="NCBIfam" id="TIGR02745">
    <property type="entry name" value="ccoG_rdxA_fixG"/>
    <property type="match status" value="1"/>
</dbReference>
<dbReference type="InterPro" id="IPR017896">
    <property type="entry name" value="4Fe4S_Fe-S-bd"/>
</dbReference>
<evidence type="ECO:0000256" key="4">
    <source>
        <dbReference type="ARBA" id="ARBA00022982"/>
    </source>
</evidence>
<dbReference type="Gene3D" id="1.10.1060.10">
    <property type="entry name" value="Alpha-helical ferredoxin"/>
    <property type="match status" value="1"/>
</dbReference>
<dbReference type="PANTHER" id="PTHR30176:SF3">
    <property type="entry name" value="FERREDOXIN-TYPE PROTEIN NAPH"/>
    <property type="match status" value="1"/>
</dbReference>
<evidence type="ECO:0000256" key="7">
    <source>
        <dbReference type="SAM" id="Phobius"/>
    </source>
</evidence>
<keyword evidence="5" id="KW-0408">Iron</keyword>
<dbReference type="Pfam" id="PF13746">
    <property type="entry name" value="Fer4_18"/>
    <property type="match status" value="1"/>
</dbReference>
<dbReference type="InterPro" id="IPR051684">
    <property type="entry name" value="Electron_Trans/Redox"/>
</dbReference>
<dbReference type="InterPro" id="IPR013783">
    <property type="entry name" value="Ig-like_fold"/>
</dbReference>
<feature type="transmembrane region" description="Helical" evidence="7">
    <location>
        <begin position="36"/>
        <end position="53"/>
    </location>
</feature>
<evidence type="ECO:0000256" key="2">
    <source>
        <dbReference type="ARBA" id="ARBA00022485"/>
    </source>
</evidence>
<keyword evidence="7" id="KW-1133">Transmembrane helix</keyword>
<feature type="transmembrane region" description="Helical" evidence="7">
    <location>
        <begin position="329"/>
        <end position="349"/>
    </location>
</feature>
<dbReference type="Pfam" id="PF11614">
    <property type="entry name" value="FixG_C"/>
    <property type="match status" value="1"/>
</dbReference>
<keyword evidence="3" id="KW-0479">Metal-binding</keyword>
<sequence>MKFDIKEENLIIKPYKQDSAIYVREQKGKFQKIRRYLSWILMASFILIPWKNYNGSQAFLLDVSSQHFRVFGATFLPQDLMILAWVFMASAFGLFFITNWLGRVWCGYVCPQTVWMLLFTWVEHRVEGNRNQRIKLDKSGWDTKKVTKKTIKHVAWLLISFLTATTFMSYFIPVRTLYSELLHFEWSGLVTFWVGLFMFCTYGNAGFLREKMCTVACPYARFQSVMFDKDTKLVTYDVARGENRGPRKRKADHKAQGLGDCVDCNLCVEVCPAGIDIRNGLQYECINCGLCIDACNDTMDKFGYARDLIAYSSENSALGIKSRSGNLKLIGYASLTVLTLVVMFVWLSLRTPIEVSVIRDRNALYRMDYMGYAENPYTLSIVNKTQQPMSYTVSVRGLEDVEVSAPKQINIDAGAMVLVPVTLKADASFIKSKAHPIEFIVESQQNAEIQMVKKSYFYSK</sequence>
<evidence type="ECO:0000256" key="3">
    <source>
        <dbReference type="ARBA" id="ARBA00022723"/>
    </source>
</evidence>
<dbReference type="InterPro" id="IPR014116">
    <property type="entry name" value="Cyt_c_oxidase_cbb3_FixG"/>
</dbReference>
<dbReference type="AlphaFoldDB" id="A0A975HN30"/>
<keyword evidence="6" id="KW-0411">Iron-sulfur</keyword>
<organism evidence="9 10">
    <name type="scientific">Pseudoalteromonas xiamenensis</name>
    <dbReference type="NCBI Taxonomy" id="882626"/>
    <lineage>
        <taxon>Bacteria</taxon>
        <taxon>Pseudomonadati</taxon>
        <taxon>Pseudomonadota</taxon>
        <taxon>Gammaproteobacteria</taxon>
        <taxon>Alteromonadales</taxon>
        <taxon>Pseudoalteromonadaceae</taxon>
        <taxon>Pseudoalteromonas</taxon>
    </lineage>
</organism>
<dbReference type="RefSeq" id="WP_208843409.1">
    <property type="nucleotide sequence ID" value="NZ_CP072133.1"/>
</dbReference>
<evidence type="ECO:0000256" key="5">
    <source>
        <dbReference type="ARBA" id="ARBA00023004"/>
    </source>
</evidence>
<evidence type="ECO:0000313" key="10">
    <source>
        <dbReference type="Proteomes" id="UP000664904"/>
    </source>
</evidence>